<evidence type="ECO:0008006" key="3">
    <source>
        <dbReference type="Google" id="ProtNLM"/>
    </source>
</evidence>
<keyword evidence="2" id="KW-1185">Reference proteome</keyword>
<comment type="caution">
    <text evidence="1">The sequence shown here is derived from an EMBL/GenBank/DDBJ whole genome shotgun (WGS) entry which is preliminary data.</text>
</comment>
<name>A0AAD7FAN9_9AGAR</name>
<evidence type="ECO:0000313" key="1">
    <source>
        <dbReference type="EMBL" id="KAJ7612641.1"/>
    </source>
</evidence>
<proteinExistence type="predicted"/>
<accession>A0AAD7FAN9</accession>
<dbReference type="AlphaFoldDB" id="A0AAD7FAN9"/>
<gene>
    <name evidence="1" type="ORF">FB45DRAFT_939461</name>
</gene>
<organism evidence="1 2">
    <name type="scientific">Roridomyces roridus</name>
    <dbReference type="NCBI Taxonomy" id="1738132"/>
    <lineage>
        <taxon>Eukaryota</taxon>
        <taxon>Fungi</taxon>
        <taxon>Dikarya</taxon>
        <taxon>Basidiomycota</taxon>
        <taxon>Agaricomycotina</taxon>
        <taxon>Agaricomycetes</taxon>
        <taxon>Agaricomycetidae</taxon>
        <taxon>Agaricales</taxon>
        <taxon>Marasmiineae</taxon>
        <taxon>Mycenaceae</taxon>
        <taxon>Roridomyces</taxon>
    </lineage>
</organism>
<sequence>MPRILHIHSICVTSTVKEHPDLPGGMKMFAGLIVNNVMVQKTVAVEQEQTGTSPTWKMEFDCNIPSDVTKFHITILREAQGVRLIGFAEIAQDPDEGLAFGEEQQLFQLPLTKVNMDGPLLTLAVEFNSIAGVEFSGKNDLAIQIGPSDGQIVPMFWRQQMRELNTSQDFQDLWMLHKMILLLLPTMAYKWVNRSSEPRSVSL</sequence>
<dbReference type="Proteomes" id="UP001221142">
    <property type="component" value="Unassembled WGS sequence"/>
</dbReference>
<evidence type="ECO:0000313" key="2">
    <source>
        <dbReference type="Proteomes" id="UP001221142"/>
    </source>
</evidence>
<dbReference type="EMBL" id="JARKIF010000030">
    <property type="protein sequence ID" value="KAJ7612641.1"/>
    <property type="molecule type" value="Genomic_DNA"/>
</dbReference>
<protein>
    <recommendedName>
        <fullName evidence="3">C2 domain-containing protein</fullName>
    </recommendedName>
</protein>
<reference evidence="1" key="1">
    <citation type="submission" date="2023-03" db="EMBL/GenBank/DDBJ databases">
        <title>Massive genome expansion in bonnet fungi (Mycena s.s.) driven by repeated elements and novel gene families across ecological guilds.</title>
        <authorList>
            <consortium name="Lawrence Berkeley National Laboratory"/>
            <person name="Harder C.B."/>
            <person name="Miyauchi S."/>
            <person name="Viragh M."/>
            <person name="Kuo A."/>
            <person name="Thoen E."/>
            <person name="Andreopoulos B."/>
            <person name="Lu D."/>
            <person name="Skrede I."/>
            <person name="Drula E."/>
            <person name="Henrissat B."/>
            <person name="Morin E."/>
            <person name="Kohler A."/>
            <person name="Barry K."/>
            <person name="LaButti K."/>
            <person name="Morin E."/>
            <person name="Salamov A."/>
            <person name="Lipzen A."/>
            <person name="Mereny Z."/>
            <person name="Hegedus B."/>
            <person name="Baldrian P."/>
            <person name="Stursova M."/>
            <person name="Weitz H."/>
            <person name="Taylor A."/>
            <person name="Grigoriev I.V."/>
            <person name="Nagy L.G."/>
            <person name="Martin F."/>
            <person name="Kauserud H."/>
        </authorList>
    </citation>
    <scope>NUCLEOTIDE SEQUENCE</scope>
    <source>
        <strain evidence="1">9284</strain>
    </source>
</reference>